<dbReference type="Gene3D" id="1.10.10.10">
    <property type="entry name" value="Winged helix-like DNA-binding domain superfamily/Winged helix DNA-binding domain"/>
    <property type="match status" value="1"/>
</dbReference>
<gene>
    <name evidence="7" type="ORF">OCV88_09310</name>
</gene>
<evidence type="ECO:0000259" key="5">
    <source>
        <dbReference type="Pfam" id="PF04542"/>
    </source>
</evidence>
<accession>A0ABT2TJY4</accession>
<dbReference type="SUPFAM" id="SSF88946">
    <property type="entry name" value="Sigma2 domain of RNA polymerase sigma factors"/>
    <property type="match status" value="1"/>
</dbReference>
<dbReference type="EMBL" id="JAOQJQ010000003">
    <property type="protein sequence ID" value="MCU6762530.1"/>
    <property type="molecule type" value="Genomic_DNA"/>
</dbReference>
<dbReference type="NCBIfam" id="TIGR02937">
    <property type="entry name" value="sigma70-ECF"/>
    <property type="match status" value="1"/>
</dbReference>
<keyword evidence="2" id="KW-0805">Transcription regulation</keyword>
<keyword evidence="4" id="KW-0804">Transcription</keyword>
<dbReference type="Pfam" id="PF08281">
    <property type="entry name" value="Sigma70_r4_2"/>
    <property type="match status" value="1"/>
</dbReference>
<name>A0ABT2TJY4_9FIRM</name>
<dbReference type="InterPro" id="IPR013325">
    <property type="entry name" value="RNA_pol_sigma_r2"/>
</dbReference>
<dbReference type="RefSeq" id="WP_158425233.1">
    <property type="nucleotide sequence ID" value="NZ_JAOQJQ010000003.1"/>
</dbReference>
<keyword evidence="3" id="KW-0731">Sigma factor</keyword>
<feature type="domain" description="RNA polymerase sigma factor 70 region 4 type 2" evidence="6">
    <location>
        <begin position="120"/>
        <end position="171"/>
    </location>
</feature>
<dbReference type="InterPro" id="IPR036388">
    <property type="entry name" value="WH-like_DNA-bd_sf"/>
</dbReference>
<dbReference type="Pfam" id="PF04542">
    <property type="entry name" value="Sigma70_r2"/>
    <property type="match status" value="1"/>
</dbReference>
<proteinExistence type="inferred from homology"/>
<dbReference type="InterPro" id="IPR013249">
    <property type="entry name" value="RNA_pol_sigma70_r4_t2"/>
</dbReference>
<dbReference type="PANTHER" id="PTHR43133:SF60">
    <property type="entry name" value="RNA POLYMERASE SIGMA FACTOR SIGV"/>
    <property type="match status" value="1"/>
</dbReference>
<evidence type="ECO:0000256" key="4">
    <source>
        <dbReference type="ARBA" id="ARBA00023163"/>
    </source>
</evidence>
<sequence length="181" mass="21432">MILFYTVPLETEAEKTKFELIYEKYHKLMLYVAMEMLNNQMAAEDAVHSAFLKLLHHLDQVEEISGNKTKRFVLTITERTVIDMMRRNKRERKISLDEVEDWQMPGKFQESYYELPEENRVITAIKNMPKLYQDIFLLKYSSGYENCEISKILDISEDSVRKRISRGKIKLEKILNGEGVL</sequence>
<evidence type="ECO:0000313" key="8">
    <source>
        <dbReference type="Proteomes" id="UP001652442"/>
    </source>
</evidence>
<keyword evidence="8" id="KW-1185">Reference proteome</keyword>
<dbReference type="InterPro" id="IPR007627">
    <property type="entry name" value="RNA_pol_sigma70_r2"/>
</dbReference>
<dbReference type="Proteomes" id="UP001652442">
    <property type="component" value="Unassembled WGS sequence"/>
</dbReference>
<evidence type="ECO:0000256" key="3">
    <source>
        <dbReference type="ARBA" id="ARBA00023082"/>
    </source>
</evidence>
<comment type="caution">
    <text evidence="7">The sequence shown here is derived from an EMBL/GenBank/DDBJ whole genome shotgun (WGS) entry which is preliminary data.</text>
</comment>
<comment type="similarity">
    <text evidence="1">Belongs to the sigma-70 factor family. ECF subfamily.</text>
</comment>
<evidence type="ECO:0000256" key="1">
    <source>
        <dbReference type="ARBA" id="ARBA00010641"/>
    </source>
</evidence>
<dbReference type="InterPro" id="IPR039425">
    <property type="entry name" value="RNA_pol_sigma-70-like"/>
</dbReference>
<dbReference type="InterPro" id="IPR014284">
    <property type="entry name" value="RNA_pol_sigma-70_dom"/>
</dbReference>
<evidence type="ECO:0000256" key="2">
    <source>
        <dbReference type="ARBA" id="ARBA00023015"/>
    </source>
</evidence>
<dbReference type="PANTHER" id="PTHR43133">
    <property type="entry name" value="RNA POLYMERASE ECF-TYPE SIGMA FACTO"/>
    <property type="match status" value="1"/>
</dbReference>
<protein>
    <submittedName>
        <fullName evidence="7">RNA polymerase sigma factor</fullName>
    </submittedName>
</protein>
<dbReference type="InterPro" id="IPR013324">
    <property type="entry name" value="RNA_pol_sigma_r3/r4-like"/>
</dbReference>
<dbReference type="SUPFAM" id="SSF88659">
    <property type="entry name" value="Sigma3 and sigma4 domains of RNA polymerase sigma factors"/>
    <property type="match status" value="1"/>
</dbReference>
<organism evidence="7 8">
    <name type="scientific">Brotonthovivens ammoniilytica</name>
    <dbReference type="NCBI Taxonomy" id="2981725"/>
    <lineage>
        <taxon>Bacteria</taxon>
        <taxon>Bacillati</taxon>
        <taxon>Bacillota</taxon>
        <taxon>Clostridia</taxon>
        <taxon>Lachnospirales</taxon>
        <taxon>Lachnospiraceae</taxon>
        <taxon>Brotonthovivens</taxon>
    </lineage>
</organism>
<reference evidence="7 8" key="1">
    <citation type="journal article" date="2021" name="ISME Commun">
        <title>Automated analysis of genomic sequences facilitates high-throughput and comprehensive description of bacteria.</title>
        <authorList>
            <person name="Hitch T.C.A."/>
        </authorList>
    </citation>
    <scope>NUCLEOTIDE SEQUENCE [LARGE SCALE GENOMIC DNA]</scope>
    <source>
        <strain evidence="7 8">Sanger_109</strain>
    </source>
</reference>
<evidence type="ECO:0000259" key="6">
    <source>
        <dbReference type="Pfam" id="PF08281"/>
    </source>
</evidence>
<evidence type="ECO:0000313" key="7">
    <source>
        <dbReference type="EMBL" id="MCU6762530.1"/>
    </source>
</evidence>
<dbReference type="Gene3D" id="1.10.1740.10">
    <property type="match status" value="1"/>
</dbReference>
<feature type="domain" description="RNA polymerase sigma-70 region 2" evidence="5">
    <location>
        <begin position="21"/>
        <end position="90"/>
    </location>
</feature>